<dbReference type="EMBL" id="HBIP01026632">
    <property type="protein sequence ID" value="CAE0501006.1"/>
    <property type="molecule type" value="Transcribed_RNA"/>
</dbReference>
<evidence type="ECO:0000256" key="1">
    <source>
        <dbReference type="SAM" id="Phobius"/>
    </source>
</evidence>
<name>A0A7S3R3C1_DUNTE</name>
<proteinExistence type="predicted"/>
<dbReference type="PROSITE" id="PS51257">
    <property type="entry name" value="PROKAR_LIPOPROTEIN"/>
    <property type="match status" value="1"/>
</dbReference>
<evidence type="ECO:0000313" key="2">
    <source>
        <dbReference type="EMBL" id="CAE0501006.1"/>
    </source>
</evidence>
<keyword evidence="1" id="KW-0472">Membrane</keyword>
<organism evidence="2">
    <name type="scientific">Dunaliella tertiolecta</name>
    <name type="common">Green alga</name>
    <dbReference type="NCBI Taxonomy" id="3047"/>
    <lineage>
        <taxon>Eukaryota</taxon>
        <taxon>Viridiplantae</taxon>
        <taxon>Chlorophyta</taxon>
        <taxon>core chlorophytes</taxon>
        <taxon>Chlorophyceae</taxon>
        <taxon>CS clade</taxon>
        <taxon>Chlamydomonadales</taxon>
        <taxon>Dunaliellaceae</taxon>
        <taxon>Dunaliella</taxon>
    </lineage>
</organism>
<feature type="transmembrane region" description="Helical" evidence="1">
    <location>
        <begin position="26"/>
        <end position="48"/>
    </location>
</feature>
<sequence>MLLKLPIICARVLCMPLDFPDGMHSAGHLLILSCLVTFPTAAALCMPLEYPGGMHSAMHLLILLCLITAACLVVQLGATDVRLAGLEAQRFKLQADATDADGRCQGLRDQEETLKKDLASALAAKYKLLLATSRQQKTAKRYEDMQAGRYRPLVEDPANLDNELAAAGGKLDAVLGLLDALRGAAPQLGPDLDRVLCHVAEV</sequence>
<keyword evidence="1" id="KW-0812">Transmembrane</keyword>
<gene>
    <name evidence="2" type="ORF">DTER00134_LOCUS16079</name>
</gene>
<accession>A0A7S3R3C1</accession>
<protein>
    <submittedName>
        <fullName evidence="2">Uncharacterized protein</fullName>
    </submittedName>
</protein>
<dbReference type="AlphaFoldDB" id="A0A7S3R3C1"/>
<reference evidence="2" key="1">
    <citation type="submission" date="2021-01" db="EMBL/GenBank/DDBJ databases">
        <authorList>
            <person name="Corre E."/>
            <person name="Pelletier E."/>
            <person name="Niang G."/>
            <person name="Scheremetjew M."/>
            <person name="Finn R."/>
            <person name="Kale V."/>
            <person name="Holt S."/>
            <person name="Cochrane G."/>
            <person name="Meng A."/>
            <person name="Brown T."/>
            <person name="Cohen L."/>
        </authorList>
    </citation>
    <scope>NUCLEOTIDE SEQUENCE</scope>
    <source>
        <strain evidence="2">CCMP1320</strain>
    </source>
</reference>
<keyword evidence="1" id="KW-1133">Transmembrane helix</keyword>
<feature type="transmembrane region" description="Helical" evidence="1">
    <location>
        <begin position="60"/>
        <end position="78"/>
    </location>
</feature>